<keyword evidence="2" id="KW-1185">Reference proteome</keyword>
<sequence length="103" mass="11756">MYLYYRSLNRQLIFHKIVPSVKRATPFEQSSSTKRSTSSGINYYRFPSSFVSKKRGLTGGNVFVDDQQQGFDEIRNLLVISLISLIQSISKSYDDDNDSLGFS</sequence>
<accession>A0ABQ8J8V3</accession>
<dbReference type="EMBL" id="NJHN03000061">
    <property type="protein sequence ID" value="KAH9419004.1"/>
    <property type="molecule type" value="Genomic_DNA"/>
</dbReference>
<comment type="caution">
    <text evidence="1">The sequence shown here is derived from an EMBL/GenBank/DDBJ whole genome shotgun (WGS) entry which is preliminary data.</text>
</comment>
<reference evidence="1 2" key="2">
    <citation type="journal article" date="2022" name="Mol. Biol. Evol.">
        <title>Comparative Genomics Reveals Insights into the Divergent Evolution of Astigmatic Mites and Household Pest Adaptations.</title>
        <authorList>
            <person name="Xiong Q."/>
            <person name="Wan A.T."/>
            <person name="Liu X."/>
            <person name="Fung C.S."/>
            <person name="Xiao X."/>
            <person name="Malainual N."/>
            <person name="Hou J."/>
            <person name="Wang L."/>
            <person name="Wang M."/>
            <person name="Yang K.Y."/>
            <person name="Cui Y."/>
            <person name="Leung E.L."/>
            <person name="Nong W."/>
            <person name="Shin S.K."/>
            <person name="Au S.W."/>
            <person name="Jeong K.Y."/>
            <person name="Chew F.T."/>
            <person name="Hui J.H."/>
            <person name="Leung T.F."/>
            <person name="Tungtrongchitr A."/>
            <person name="Zhong N."/>
            <person name="Liu Z."/>
            <person name="Tsui S.K."/>
        </authorList>
    </citation>
    <scope>NUCLEOTIDE SEQUENCE [LARGE SCALE GENOMIC DNA]</scope>
    <source>
        <strain evidence="1">Derp</strain>
    </source>
</reference>
<organism evidence="1 2">
    <name type="scientific">Dermatophagoides pteronyssinus</name>
    <name type="common">European house dust mite</name>
    <dbReference type="NCBI Taxonomy" id="6956"/>
    <lineage>
        <taxon>Eukaryota</taxon>
        <taxon>Metazoa</taxon>
        <taxon>Ecdysozoa</taxon>
        <taxon>Arthropoda</taxon>
        <taxon>Chelicerata</taxon>
        <taxon>Arachnida</taxon>
        <taxon>Acari</taxon>
        <taxon>Acariformes</taxon>
        <taxon>Sarcoptiformes</taxon>
        <taxon>Astigmata</taxon>
        <taxon>Psoroptidia</taxon>
        <taxon>Analgoidea</taxon>
        <taxon>Pyroglyphidae</taxon>
        <taxon>Dermatophagoidinae</taxon>
        <taxon>Dermatophagoides</taxon>
    </lineage>
</organism>
<reference evidence="1 2" key="1">
    <citation type="journal article" date="2018" name="J. Allergy Clin. Immunol.">
        <title>High-quality assembly of Dermatophagoides pteronyssinus genome and transcriptome reveals a wide range of novel allergens.</title>
        <authorList>
            <person name="Liu X.Y."/>
            <person name="Yang K.Y."/>
            <person name="Wang M.Q."/>
            <person name="Kwok J.S."/>
            <person name="Zeng X."/>
            <person name="Yang Z."/>
            <person name="Xiao X.J."/>
            <person name="Lau C.P."/>
            <person name="Li Y."/>
            <person name="Huang Z.M."/>
            <person name="Ba J.G."/>
            <person name="Yim A.K."/>
            <person name="Ouyang C.Y."/>
            <person name="Ngai S.M."/>
            <person name="Chan T.F."/>
            <person name="Leung E.L."/>
            <person name="Liu L."/>
            <person name="Liu Z.G."/>
            <person name="Tsui S.K."/>
        </authorList>
    </citation>
    <scope>NUCLEOTIDE SEQUENCE [LARGE SCALE GENOMIC DNA]</scope>
    <source>
        <strain evidence="1">Derp</strain>
    </source>
</reference>
<gene>
    <name evidence="1" type="ORF">DERP_011099</name>
</gene>
<dbReference type="Proteomes" id="UP000887458">
    <property type="component" value="Unassembled WGS sequence"/>
</dbReference>
<name>A0ABQ8J8V3_DERPT</name>
<proteinExistence type="predicted"/>
<evidence type="ECO:0000313" key="1">
    <source>
        <dbReference type="EMBL" id="KAH9419004.1"/>
    </source>
</evidence>
<evidence type="ECO:0000313" key="2">
    <source>
        <dbReference type="Proteomes" id="UP000887458"/>
    </source>
</evidence>
<protein>
    <submittedName>
        <fullName evidence="1">Uncharacterized protein</fullName>
    </submittedName>
</protein>